<accession>A0ABD2Z7G7</accession>
<dbReference type="PANTHER" id="PTHR27005">
    <property type="entry name" value="WALL-ASSOCIATED RECEPTOR KINASE-LIKE 21"/>
    <property type="match status" value="1"/>
</dbReference>
<dbReference type="Pfam" id="PF07714">
    <property type="entry name" value="PK_Tyr_Ser-Thr"/>
    <property type="match status" value="1"/>
</dbReference>
<organism evidence="4 5">
    <name type="scientific">Cinchona calisaya</name>
    <dbReference type="NCBI Taxonomy" id="153742"/>
    <lineage>
        <taxon>Eukaryota</taxon>
        <taxon>Viridiplantae</taxon>
        <taxon>Streptophyta</taxon>
        <taxon>Embryophyta</taxon>
        <taxon>Tracheophyta</taxon>
        <taxon>Spermatophyta</taxon>
        <taxon>Magnoliopsida</taxon>
        <taxon>eudicotyledons</taxon>
        <taxon>Gunneridae</taxon>
        <taxon>Pentapetalae</taxon>
        <taxon>asterids</taxon>
        <taxon>lamiids</taxon>
        <taxon>Gentianales</taxon>
        <taxon>Rubiaceae</taxon>
        <taxon>Cinchonoideae</taxon>
        <taxon>Cinchoneae</taxon>
        <taxon>Cinchona</taxon>
    </lineage>
</organism>
<dbReference type="Gene3D" id="1.10.510.10">
    <property type="entry name" value="Transferase(Phosphotransferase) domain 1"/>
    <property type="match status" value="1"/>
</dbReference>
<name>A0ABD2Z7G7_9GENT</name>
<dbReference type="PANTHER" id="PTHR27005:SF466">
    <property type="entry name" value="NON-FUNCTIONAL PSEUDOKINASE ZED1-LIKE"/>
    <property type="match status" value="1"/>
</dbReference>
<sequence>MVSFLDHVRKIQSSRKRRKEETPSKLFLQNGSLLLEKLIAASNGKYDVPIQSFTAKELMGATNNFVDNFHTGRFSNICRGSWQDRPILVKKFIGYTVVVPSDTVYDTLSGVVNDIATSAQMSHHKNVAKLLGCCLEFNHPALVYEYSGDEHLLDALLNSNSNRLLSWKSRLKIAADIANVVLYLHTAFHTPIIYRILNPRNIIVDKYDVAKIFDFSFSISLPPGKMQIHDDVIGITGYFDYDYCISGLVSQKTDVFCFGVFLLVLLTGQGALCTDQEGDQIHIVEYVKDCISRNEMNEIVDGRISEREEIVLNPQQLSVFIDLALRCSQDWGKDRPNMIDVAKELLEIRRQW</sequence>
<keyword evidence="5" id="KW-1185">Reference proteome</keyword>
<dbReference type="InterPro" id="IPR011009">
    <property type="entry name" value="Kinase-like_dom_sf"/>
</dbReference>
<evidence type="ECO:0000313" key="4">
    <source>
        <dbReference type="EMBL" id="KAL3515413.1"/>
    </source>
</evidence>
<comment type="caution">
    <text evidence="4">The sequence shown here is derived from an EMBL/GenBank/DDBJ whole genome shotgun (WGS) entry which is preliminary data.</text>
</comment>
<evidence type="ECO:0000313" key="5">
    <source>
        <dbReference type="Proteomes" id="UP001630127"/>
    </source>
</evidence>
<dbReference type="AlphaFoldDB" id="A0ABD2Z7G7"/>
<evidence type="ECO:0000256" key="1">
    <source>
        <dbReference type="ARBA" id="ARBA00022741"/>
    </source>
</evidence>
<protein>
    <recommendedName>
        <fullName evidence="3">Protein kinase domain-containing protein</fullName>
    </recommendedName>
</protein>
<proteinExistence type="predicted"/>
<dbReference type="PROSITE" id="PS50011">
    <property type="entry name" value="PROTEIN_KINASE_DOM"/>
    <property type="match status" value="1"/>
</dbReference>
<dbReference type="EMBL" id="JBJUIK010000010">
    <property type="protein sequence ID" value="KAL3515413.1"/>
    <property type="molecule type" value="Genomic_DNA"/>
</dbReference>
<keyword evidence="2" id="KW-0067">ATP-binding</keyword>
<evidence type="ECO:0000259" key="3">
    <source>
        <dbReference type="PROSITE" id="PS50011"/>
    </source>
</evidence>
<dbReference type="Proteomes" id="UP001630127">
    <property type="component" value="Unassembled WGS sequence"/>
</dbReference>
<reference evidence="4 5" key="1">
    <citation type="submission" date="2024-11" db="EMBL/GenBank/DDBJ databases">
        <title>A near-complete genome assembly of Cinchona calisaya.</title>
        <authorList>
            <person name="Lian D.C."/>
            <person name="Zhao X.W."/>
            <person name="Wei L."/>
        </authorList>
    </citation>
    <scope>NUCLEOTIDE SEQUENCE [LARGE SCALE GENOMIC DNA]</scope>
    <source>
        <tissue evidence="4">Nenye</tissue>
    </source>
</reference>
<dbReference type="InterPro" id="IPR000719">
    <property type="entry name" value="Prot_kinase_dom"/>
</dbReference>
<feature type="domain" description="Protein kinase" evidence="3">
    <location>
        <begin position="63"/>
        <end position="321"/>
    </location>
</feature>
<dbReference type="SUPFAM" id="SSF56112">
    <property type="entry name" value="Protein kinase-like (PK-like)"/>
    <property type="match status" value="1"/>
</dbReference>
<gene>
    <name evidence="4" type="ORF">ACH5RR_022315</name>
</gene>
<keyword evidence="1" id="KW-0547">Nucleotide-binding</keyword>
<dbReference type="InterPro" id="IPR001245">
    <property type="entry name" value="Ser-Thr/Tyr_kinase_cat_dom"/>
</dbReference>
<dbReference type="InterPro" id="IPR045274">
    <property type="entry name" value="WAK-like"/>
</dbReference>
<evidence type="ECO:0000256" key="2">
    <source>
        <dbReference type="ARBA" id="ARBA00022840"/>
    </source>
</evidence>
<dbReference type="Gene3D" id="3.30.200.20">
    <property type="entry name" value="Phosphorylase Kinase, domain 1"/>
    <property type="match status" value="1"/>
</dbReference>
<dbReference type="GO" id="GO:0005524">
    <property type="term" value="F:ATP binding"/>
    <property type="evidence" value="ECO:0007669"/>
    <property type="project" value="UniProtKB-KW"/>
</dbReference>